<gene>
    <name evidence="1" type="ORF">ZEAMMB73_Zm00001d046407</name>
</gene>
<evidence type="ECO:0000313" key="1">
    <source>
        <dbReference type="EMBL" id="AQL04230.1"/>
    </source>
</evidence>
<dbReference type="AlphaFoldDB" id="K7VVP9"/>
<reference evidence="1" key="1">
    <citation type="submission" date="2015-12" db="EMBL/GenBank/DDBJ databases">
        <title>Update maize B73 reference genome by single molecule sequencing technologies.</title>
        <authorList>
            <consortium name="Maize Genome Sequencing Project"/>
            <person name="Ware D."/>
        </authorList>
    </citation>
    <scope>NUCLEOTIDE SEQUENCE</scope>
    <source>
        <tissue evidence="1">Seedling</tissue>
    </source>
</reference>
<dbReference type="PaxDb" id="4577-AC200739.5_FGP001"/>
<organism evidence="1">
    <name type="scientific">Zea mays</name>
    <name type="common">Maize</name>
    <dbReference type="NCBI Taxonomy" id="4577"/>
    <lineage>
        <taxon>Eukaryota</taxon>
        <taxon>Viridiplantae</taxon>
        <taxon>Streptophyta</taxon>
        <taxon>Embryophyta</taxon>
        <taxon>Tracheophyta</taxon>
        <taxon>Spermatophyta</taxon>
        <taxon>Magnoliopsida</taxon>
        <taxon>Liliopsida</taxon>
        <taxon>Poales</taxon>
        <taxon>Poaceae</taxon>
        <taxon>PACMAD clade</taxon>
        <taxon>Panicoideae</taxon>
        <taxon>Andropogonodae</taxon>
        <taxon>Andropogoneae</taxon>
        <taxon>Tripsacinae</taxon>
        <taxon>Zea</taxon>
    </lineage>
</organism>
<protein>
    <submittedName>
        <fullName evidence="1">Uncharacterized protein</fullName>
    </submittedName>
</protein>
<dbReference type="InParanoid" id="K7VVP9"/>
<dbReference type="HOGENOM" id="CLU_1770786_0_0_1"/>
<dbReference type="EMBL" id="CM000785">
    <property type="protein sequence ID" value="AQL04230.1"/>
    <property type="molecule type" value="Genomic_DNA"/>
</dbReference>
<accession>K7VVP9</accession>
<proteinExistence type="predicted"/>
<sequence>MARPQPLLLGSPFLCAITSPLIHGSSLTALPLLSPMAPPLARIPAPGSSLSHGARSCSTPCLSPSAHARFLAAVSPFPEAPSSSRKLPLLGLRPHGGFPSSSSLAVDSPCVDTSRAPCVAPCSPRALQLLYSGSRSSLPCIHGSHRC</sequence>
<name>K7VVP9_MAIZE</name>